<name>A0ABX1E6J8_9PROT</name>
<reference evidence="4 5" key="1">
    <citation type="submission" date="2020-03" db="EMBL/GenBank/DDBJ databases">
        <title>Roseomonas selenitidurans sp. nov. isolated from urban soil.</title>
        <authorList>
            <person name="Liu H."/>
        </authorList>
    </citation>
    <scope>NUCLEOTIDE SEQUENCE [LARGE SCALE GENOMIC DNA]</scope>
    <source>
        <strain evidence="4 5">BU-1</strain>
    </source>
</reference>
<organism evidence="4 5">
    <name type="scientific">Falsiroseomonas selenitidurans</name>
    <dbReference type="NCBI Taxonomy" id="2716335"/>
    <lineage>
        <taxon>Bacteria</taxon>
        <taxon>Pseudomonadati</taxon>
        <taxon>Pseudomonadota</taxon>
        <taxon>Alphaproteobacteria</taxon>
        <taxon>Acetobacterales</taxon>
        <taxon>Roseomonadaceae</taxon>
        <taxon>Falsiroseomonas</taxon>
    </lineage>
</organism>
<dbReference type="EMBL" id="JAAVNE010000015">
    <property type="protein sequence ID" value="NKC31433.1"/>
    <property type="molecule type" value="Genomic_DNA"/>
</dbReference>
<gene>
    <name evidence="4" type="ORF">HEQ75_11230</name>
</gene>
<comment type="caution">
    <text evidence="4">The sequence shown here is derived from an EMBL/GenBank/DDBJ whole genome shotgun (WGS) entry which is preliminary data.</text>
</comment>
<evidence type="ECO:0000256" key="1">
    <source>
        <dbReference type="ARBA" id="ARBA00012344"/>
    </source>
</evidence>
<dbReference type="Gene3D" id="3.10.490.10">
    <property type="entry name" value="Gamma-glutamyl cyclotransferase-like"/>
    <property type="match status" value="1"/>
</dbReference>
<evidence type="ECO:0000313" key="5">
    <source>
        <dbReference type="Proteomes" id="UP000787635"/>
    </source>
</evidence>
<evidence type="ECO:0000256" key="3">
    <source>
        <dbReference type="SAM" id="MobiDB-lite"/>
    </source>
</evidence>
<evidence type="ECO:0000256" key="2">
    <source>
        <dbReference type="ARBA" id="ARBA00023239"/>
    </source>
</evidence>
<feature type="region of interest" description="Disordered" evidence="3">
    <location>
        <begin position="1"/>
        <end position="31"/>
    </location>
</feature>
<dbReference type="InterPro" id="IPR036568">
    <property type="entry name" value="GGCT-like_sf"/>
</dbReference>
<dbReference type="PANTHER" id="PTHR12192:SF2">
    <property type="entry name" value="GLUTATHIONE-SPECIFIC GAMMA-GLUTAMYLCYCLOTRANSFERASE 2"/>
    <property type="match status" value="1"/>
</dbReference>
<evidence type="ECO:0000313" key="4">
    <source>
        <dbReference type="EMBL" id="NKC31433.1"/>
    </source>
</evidence>
<keyword evidence="2" id="KW-0456">Lyase</keyword>
<keyword evidence="5" id="KW-1185">Reference proteome</keyword>
<dbReference type="Pfam" id="PF04752">
    <property type="entry name" value="ChaC"/>
    <property type="match status" value="1"/>
</dbReference>
<sequence length="245" mass="26211">MKRHSTAWPAPSAARSSSRPSARRGARPRRRRGGSFISILPACIARSIGTVQTPASSPAIPLHQGDLWVFGYGSLIWRPGFAHASRHPALLRGFHRRFCLWSHRYRGTPEAPGLVLGLDRGGACRGVAFRVPGGAAAAVLQYLDDRELPDGAEVVYHRRLLPVRLLDAPGAAPVMAVTYVANRLCRLYVRDLGPEAMAGAIARGVGQMGANRDYLLNTLGHLAAMGVRDAGLARIAALLPPAAPV</sequence>
<dbReference type="Proteomes" id="UP000787635">
    <property type="component" value="Unassembled WGS sequence"/>
</dbReference>
<dbReference type="SUPFAM" id="SSF110857">
    <property type="entry name" value="Gamma-glutamyl cyclotransferase-like"/>
    <property type="match status" value="1"/>
</dbReference>
<proteinExistence type="predicted"/>
<feature type="compositionally biased region" description="Low complexity" evidence="3">
    <location>
        <begin position="9"/>
        <end position="20"/>
    </location>
</feature>
<feature type="compositionally biased region" description="Basic residues" evidence="3">
    <location>
        <begin position="21"/>
        <end position="31"/>
    </location>
</feature>
<dbReference type="CDD" id="cd06661">
    <property type="entry name" value="GGCT_like"/>
    <property type="match status" value="1"/>
</dbReference>
<accession>A0ABX1E6J8</accession>
<dbReference type="InterPro" id="IPR006840">
    <property type="entry name" value="ChaC"/>
</dbReference>
<protein>
    <recommendedName>
        <fullName evidence="1">glutathione-specific gamma-glutamylcyclotransferase</fullName>
        <ecNumber evidence="1">4.3.2.7</ecNumber>
    </recommendedName>
</protein>
<dbReference type="InterPro" id="IPR013024">
    <property type="entry name" value="GGCT-like"/>
</dbReference>
<dbReference type="PANTHER" id="PTHR12192">
    <property type="entry name" value="CATION TRANSPORT PROTEIN CHAC-RELATED"/>
    <property type="match status" value="1"/>
</dbReference>
<dbReference type="EC" id="4.3.2.7" evidence="1"/>